<feature type="compositionally biased region" description="Acidic residues" evidence="1">
    <location>
        <begin position="144"/>
        <end position="168"/>
    </location>
</feature>
<feature type="region of interest" description="Disordered" evidence="1">
    <location>
        <begin position="139"/>
        <end position="178"/>
    </location>
</feature>
<name>A0AAW0BV84_9AGAR</name>
<evidence type="ECO:0000256" key="1">
    <source>
        <dbReference type="SAM" id="MobiDB-lite"/>
    </source>
</evidence>
<evidence type="ECO:0000313" key="3">
    <source>
        <dbReference type="EMBL" id="KAK7045179.1"/>
    </source>
</evidence>
<dbReference type="AlphaFoldDB" id="A0AAW0BV84"/>
<evidence type="ECO:0000313" key="4">
    <source>
        <dbReference type="Proteomes" id="UP001362999"/>
    </source>
</evidence>
<dbReference type="EMBL" id="JAWWNJ010000011">
    <property type="protein sequence ID" value="KAK7045179.1"/>
    <property type="molecule type" value="Genomic_DNA"/>
</dbReference>
<organism evidence="2 4">
    <name type="scientific">Favolaschia claudopus</name>
    <dbReference type="NCBI Taxonomy" id="2862362"/>
    <lineage>
        <taxon>Eukaryota</taxon>
        <taxon>Fungi</taxon>
        <taxon>Dikarya</taxon>
        <taxon>Basidiomycota</taxon>
        <taxon>Agaricomycotina</taxon>
        <taxon>Agaricomycetes</taxon>
        <taxon>Agaricomycetidae</taxon>
        <taxon>Agaricales</taxon>
        <taxon>Marasmiineae</taxon>
        <taxon>Mycenaceae</taxon>
        <taxon>Favolaschia</taxon>
    </lineage>
</organism>
<comment type="caution">
    <text evidence="2">The sequence shown here is derived from an EMBL/GenBank/DDBJ whole genome shotgun (WGS) entry which is preliminary data.</text>
</comment>
<gene>
    <name evidence="3" type="ORF">R3P38DRAFT_3177409</name>
    <name evidence="2" type="ORF">R3P38DRAFT_3188938</name>
</gene>
<reference evidence="2 4" key="1">
    <citation type="journal article" date="2024" name="J Genomics">
        <title>Draft genome sequencing and assembly of Favolaschia claudopus CIRM-BRFM 2984 isolated from oak limbs.</title>
        <authorList>
            <person name="Navarro D."/>
            <person name="Drula E."/>
            <person name="Chaduli D."/>
            <person name="Cazenave R."/>
            <person name="Ahrendt S."/>
            <person name="Wang J."/>
            <person name="Lipzen A."/>
            <person name="Daum C."/>
            <person name="Barry K."/>
            <person name="Grigoriev I.V."/>
            <person name="Favel A."/>
            <person name="Rosso M.N."/>
            <person name="Martin F."/>
        </authorList>
    </citation>
    <scope>NUCLEOTIDE SEQUENCE [LARGE SCALE GENOMIC DNA]</scope>
    <source>
        <strain evidence="2 4">CIRM-BRFM 2984</strain>
    </source>
</reference>
<dbReference type="Proteomes" id="UP001362999">
    <property type="component" value="Unassembled WGS sequence"/>
</dbReference>
<proteinExistence type="predicted"/>
<evidence type="ECO:0000313" key="2">
    <source>
        <dbReference type="EMBL" id="KAK7030002.1"/>
    </source>
</evidence>
<sequence length="178" mass="20788">MKTEPSTQSMKLLRRKKTSFLCYPPPMRALKFGLAEKTEYQILLNRHLARNEKARIRMARKRAELKGGATDTHEAAVDRERQYQAEYRARNREALRLATVSRRMRDYREAYGEEALAAYLQRQQIRRKNARLRRLSKEPYDSDLCLDEDEEDEEDDGPDASDVDDDGSEGFSLRQASV</sequence>
<dbReference type="EMBL" id="JAWWNJ010000026">
    <property type="protein sequence ID" value="KAK7030002.1"/>
    <property type="molecule type" value="Genomic_DNA"/>
</dbReference>
<keyword evidence="4" id="KW-1185">Reference proteome</keyword>
<protein>
    <submittedName>
        <fullName evidence="2">Uncharacterized protein</fullName>
    </submittedName>
</protein>
<accession>A0AAW0BV84</accession>